<comment type="similarity">
    <text evidence="1">Belongs to the CAF1 family.</text>
</comment>
<feature type="region of interest" description="Disordered" evidence="2">
    <location>
        <begin position="153"/>
        <end position="180"/>
    </location>
</feature>
<accession>A0A1R0H0H7</accession>
<name>A0A1R0H0H7_9FUNG</name>
<dbReference type="PANTHER" id="PTHR15092:SF37">
    <property type="entry name" value="TARGET OF EGR1 PROTEIN 1"/>
    <property type="match status" value="1"/>
</dbReference>
<dbReference type="AlphaFoldDB" id="A0A1R0H0H7"/>
<protein>
    <submittedName>
        <fullName evidence="3">Target of EGR1 protein 1</fullName>
    </submittedName>
</protein>
<comment type="caution">
    <text evidence="3">The sequence shown here is derived from an EMBL/GenBank/DDBJ whole genome shotgun (WGS) entry which is preliminary data.</text>
</comment>
<keyword evidence="4" id="KW-1185">Reference proteome</keyword>
<feature type="compositionally biased region" description="Low complexity" evidence="2">
    <location>
        <begin position="170"/>
        <end position="180"/>
    </location>
</feature>
<dbReference type="PANTHER" id="PTHR15092">
    <property type="entry name" value="POLY A -SPECIFIC RIBONUCLEASE/TARGET OF EGR1, MEMBER 1"/>
    <property type="match status" value="1"/>
</dbReference>
<evidence type="ECO:0000313" key="3">
    <source>
        <dbReference type="EMBL" id="OLY82645.1"/>
    </source>
</evidence>
<proteinExistence type="inferred from homology"/>
<gene>
    <name evidence="3" type="ORF">AYI68_g3230</name>
</gene>
<feature type="region of interest" description="Disordered" evidence="2">
    <location>
        <begin position="329"/>
        <end position="355"/>
    </location>
</feature>
<dbReference type="OrthoDB" id="414075at2759"/>
<dbReference type="GO" id="GO:0017069">
    <property type="term" value="F:snRNA binding"/>
    <property type="evidence" value="ECO:0007669"/>
    <property type="project" value="TreeGrafter"/>
</dbReference>
<dbReference type="Proteomes" id="UP000187455">
    <property type="component" value="Unassembled WGS sequence"/>
</dbReference>
<organism evidence="3 4">
    <name type="scientific">Smittium mucronatum</name>
    <dbReference type="NCBI Taxonomy" id="133383"/>
    <lineage>
        <taxon>Eukaryota</taxon>
        <taxon>Fungi</taxon>
        <taxon>Fungi incertae sedis</taxon>
        <taxon>Zoopagomycota</taxon>
        <taxon>Kickxellomycotina</taxon>
        <taxon>Harpellomycetes</taxon>
        <taxon>Harpellales</taxon>
        <taxon>Legeriomycetaceae</taxon>
        <taxon>Smittium</taxon>
    </lineage>
</organism>
<dbReference type="InterPro" id="IPR036397">
    <property type="entry name" value="RNaseH_sf"/>
</dbReference>
<dbReference type="SUPFAM" id="SSF53098">
    <property type="entry name" value="Ribonuclease H-like"/>
    <property type="match status" value="1"/>
</dbReference>
<evidence type="ECO:0000256" key="1">
    <source>
        <dbReference type="ARBA" id="ARBA00008372"/>
    </source>
</evidence>
<dbReference type="InterPro" id="IPR051181">
    <property type="entry name" value="CAF1_poly(A)_ribonucleases"/>
</dbReference>
<dbReference type="InterPro" id="IPR012337">
    <property type="entry name" value="RNaseH-like_sf"/>
</dbReference>
<feature type="compositionally biased region" description="Polar residues" evidence="2">
    <location>
        <begin position="289"/>
        <end position="300"/>
    </location>
</feature>
<dbReference type="STRING" id="133383.A0A1R0H0H7"/>
<evidence type="ECO:0000313" key="4">
    <source>
        <dbReference type="Proteomes" id="UP000187455"/>
    </source>
</evidence>
<sequence>MSSTIKFNSIDRHNISKLSIFIKQLIQSADFISIDTEFTGLKLEQPSKTFSFKLRDWNNRNQDISERYKALRLLATTHSLVSLGISIFKKVPSSDPQIDSTFVVNNFNFILFCQNSHLVSPSSLEFLANNGFDFNYQDKNGIRFCSPPIQYSNSKDLSNENSKKKRKTPSTNGSLSNSSVSETADGRIIRDIILSVFDSQAPTIIHNGLLDLLFLYNSFITELPPTVDQFVADLDDFLGGPIYDTKYRKMNKRKLAGQKYIDFNIKDQIKLGNLISPPPATPKKSTSSLNPNSPPYCQSNPASQSYHSAVFDAYMTGYLFLANTLESPDAAPSPNPGDPNSISTSTGFGDIGTGDSVPFQSQRNKIFLIGKNFPLSIEPSKFSSNSQSYIEFKSNRSL</sequence>
<dbReference type="Pfam" id="PF04857">
    <property type="entry name" value="CAF1"/>
    <property type="match status" value="1"/>
</dbReference>
<dbReference type="InterPro" id="IPR006941">
    <property type="entry name" value="RNase_CAF1"/>
</dbReference>
<reference evidence="3 4" key="1">
    <citation type="journal article" date="2016" name="Mol. Biol. Evol.">
        <title>Genome-Wide Survey of Gut Fungi (Harpellales) Reveals the First Horizontally Transferred Ubiquitin Gene from a Mosquito Host.</title>
        <authorList>
            <person name="Wang Y."/>
            <person name="White M.M."/>
            <person name="Kvist S."/>
            <person name="Moncalvo J.M."/>
        </authorList>
    </citation>
    <scope>NUCLEOTIDE SEQUENCE [LARGE SCALE GENOMIC DNA]</scope>
    <source>
        <strain evidence="3 4">ALG-7-W6</strain>
    </source>
</reference>
<dbReference type="Gene3D" id="3.30.420.10">
    <property type="entry name" value="Ribonuclease H-like superfamily/Ribonuclease H"/>
    <property type="match status" value="1"/>
</dbReference>
<feature type="compositionally biased region" description="Polar residues" evidence="2">
    <location>
        <begin position="338"/>
        <end position="347"/>
    </location>
</feature>
<evidence type="ECO:0000256" key="2">
    <source>
        <dbReference type="SAM" id="MobiDB-lite"/>
    </source>
</evidence>
<dbReference type="GO" id="GO:0000175">
    <property type="term" value="F:3'-5'-RNA exonuclease activity"/>
    <property type="evidence" value="ECO:0007669"/>
    <property type="project" value="TreeGrafter"/>
</dbReference>
<feature type="region of interest" description="Disordered" evidence="2">
    <location>
        <begin position="274"/>
        <end position="300"/>
    </location>
</feature>
<dbReference type="GO" id="GO:0015030">
    <property type="term" value="C:Cajal body"/>
    <property type="evidence" value="ECO:0007669"/>
    <property type="project" value="TreeGrafter"/>
</dbReference>
<dbReference type="GO" id="GO:0034472">
    <property type="term" value="P:snRNA 3'-end processing"/>
    <property type="evidence" value="ECO:0007669"/>
    <property type="project" value="TreeGrafter"/>
</dbReference>
<dbReference type="EMBL" id="LSSL01001345">
    <property type="protein sequence ID" value="OLY82645.1"/>
    <property type="molecule type" value="Genomic_DNA"/>
</dbReference>